<evidence type="ECO:0000313" key="9">
    <source>
        <dbReference type="Proteomes" id="UP000219565"/>
    </source>
</evidence>
<evidence type="ECO:0000256" key="6">
    <source>
        <dbReference type="ARBA" id="ARBA00023004"/>
    </source>
</evidence>
<comment type="similarity">
    <text evidence="2">Belongs to the gamma-BBH/TMLD family.</text>
</comment>
<comment type="cofactor">
    <cofactor evidence="1">
        <name>Fe(2+)</name>
        <dbReference type="ChEBI" id="CHEBI:29033"/>
    </cofactor>
</comment>
<dbReference type="EMBL" id="OBEG01000006">
    <property type="protein sequence ID" value="SNY88675.1"/>
    <property type="molecule type" value="Genomic_DNA"/>
</dbReference>
<dbReference type="RefSeq" id="WP_097247504.1">
    <property type="nucleotide sequence ID" value="NZ_OBEG01000006.1"/>
</dbReference>
<dbReference type="InterPro" id="IPR050411">
    <property type="entry name" value="AlphaKG_dependent_hydroxylases"/>
</dbReference>
<dbReference type="AlphaFoldDB" id="A0A285LUX6"/>
<keyword evidence="6" id="KW-0408">Iron</keyword>
<dbReference type="OrthoDB" id="3540068at2"/>
<dbReference type="GO" id="GO:0046872">
    <property type="term" value="F:metal ion binding"/>
    <property type="evidence" value="ECO:0007669"/>
    <property type="project" value="UniProtKB-KW"/>
</dbReference>
<organism evidence="8 9">
    <name type="scientific">Nocardia amikacinitolerans</name>
    <dbReference type="NCBI Taxonomy" id="756689"/>
    <lineage>
        <taxon>Bacteria</taxon>
        <taxon>Bacillati</taxon>
        <taxon>Actinomycetota</taxon>
        <taxon>Actinomycetes</taxon>
        <taxon>Mycobacteriales</taxon>
        <taxon>Nocardiaceae</taxon>
        <taxon>Nocardia</taxon>
    </lineage>
</organism>
<accession>A0A285LUX6</accession>
<proteinExistence type="inferred from homology"/>
<feature type="domain" description="TauD/TfdA-like" evidence="7">
    <location>
        <begin position="8"/>
        <end position="223"/>
    </location>
</feature>
<reference evidence="8 9" key="1">
    <citation type="submission" date="2017-09" db="EMBL/GenBank/DDBJ databases">
        <authorList>
            <person name="Ehlers B."/>
            <person name="Leendertz F.H."/>
        </authorList>
    </citation>
    <scope>NUCLEOTIDE SEQUENCE [LARGE SCALE GENOMIC DNA]</scope>
    <source>
        <strain evidence="8 9">DSM 45537</strain>
    </source>
</reference>
<keyword evidence="9" id="KW-1185">Reference proteome</keyword>
<evidence type="ECO:0000256" key="5">
    <source>
        <dbReference type="ARBA" id="ARBA00023002"/>
    </source>
</evidence>
<dbReference type="PANTHER" id="PTHR10696">
    <property type="entry name" value="GAMMA-BUTYROBETAINE HYDROXYLASE-RELATED"/>
    <property type="match status" value="1"/>
</dbReference>
<evidence type="ECO:0000256" key="2">
    <source>
        <dbReference type="ARBA" id="ARBA00008654"/>
    </source>
</evidence>
<protein>
    <submittedName>
        <fullName evidence="8">Taurine catabolism dioxygenase TauD, TfdA family</fullName>
    </submittedName>
</protein>
<dbReference type="InterPro" id="IPR003819">
    <property type="entry name" value="TauD/TfdA-like"/>
</dbReference>
<dbReference type="Gene3D" id="3.60.130.10">
    <property type="entry name" value="Clavaminate synthase-like"/>
    <property type="match status" value="1"/>
</dbReference>
<evidence type="ECO:0000256" key="1">
    <source>
        <dbReference type="ARBA" id="ARBA00001954"/>
    </source>
</evidence>
<dbReference type="GO" id="GO:0045329">
    <property type="term" value="P:carnitine biosynthetic process"/>
    <property type="evidence" value="ECO:0007669"/>
    <property type="project" value="TreeGrafter"/>
</dbReference>
<evidence type="ECO:0000259" key="7">
    <source>
        <dbReference type="Pfam" id="PF02668"/>
    </source>
</evidence>
<keyword evidence="4 8" id="KW-0223">Dioxygenase</keyword>
<gene>
    <name evidence="8" type="ORF">SAMN04244553_5657</name>
</gene>
<keyword evidence="5" id="KW-0560">Oxidoreductase</keyword>
<dbReference type="Pfam" id="PF02668">
    <property type="entry name" value="TauD"/>
    <property type="match status" value="1"/>
</dbReference>
<dbReference type="PANTHER" id="PTHR10696:SF25">
    <property type="entry name" value="OXIDOREDUCTASE AIM17-RELATED"/>
    <property type="match status" value="1"/>
</dbReference>
<evidence type="ECO:0000313" key="8">
    <source>
        <dbReference type="EMBL" id="SNY88675.1"/>
    </source>
</evidence>
<dbReference type="Proteomes" id="UP000219565">
    <property type="component" value="Unassembled WGS sequence"/>
</dbReference>
<evidence type="ECO:0000256" key="3">
    <source>
        <dbReference type="ARBA" id="ARBA00022723"/>
    </source>
</evidence>
<evidence type="ECO:0000256" key="4">
    <source>
        <dbReference type="ARBA" id="ARBA00022964"/>
    </source>
</evidence>
<dbReference type="SUPFAM" id="SSF51197">
    <property type="entry name" value="Clavaminate synthase-like"/>
    <property type="match status" value="1"/>
</dbReference>
<dbReference type="GO" id="GO:0051213">
    <property type="term" value="F:dioxygenase activity"/>
    <property type="evidence" value="ECO:0007669"/>
    <property type="project" value="UniProtKB-KW"/>
</dbReference>
<sequence length="329" mass="35983">MYVDIHRHGTETLAATLASGGIATFDGISDQAGLARLGNSLGVIVAHRDSGTDGVTTLADLGQVGTQPGYAGFSNRALPAHTDRSGVARPPHLLMVACGHEAATGGECIAIDGKAVYDDLTKSAPDALRALSHPRSVLFGGAAGYLGSVFEHTTSGRVRIRFRLDELAQYAPEALHWLPTLVEAIERHTMAFTLPAGHGYVINNHRFLHGRRAFTGSRIIYRISVDPFNRYRIPTDFAPTRPLPAADHANSCESDTVRVRIAFENGSDDPNHYPYYDDCEREPHSTPTVSEAHQLMQIHLHPDDRPCRQRRAALRVLEQAGHLRRRVPN</sequence>
<keyword evidence="3" id="KW-0479">Metal-binding</keyword>
<dbReference type="InterPro" id="IPR042098">
    <property type="entry name" value="TauD-like_sf"/>
</dbReference>
<name>A0A285LUX6_9NOCA</name>